<reference evidence="1" key="1">
    <citation type="journal article" date="2023" name="Science">
        <title>Genome structures resolve the early diversification of teleost fishes.</title>
        <authorList>
            <person name="Parey E."/>
            <person name="Louis A."/>
            <person name="Montfort J."/>
            <person name="Bouchez O."/>
            <person name="Roques C."/>
            <person name="Iampietro C."/>
            <person name="Lluch J."/>
            <person name="Castinel A."/>
            <person name="Donnadieu C."/>
            <person name="Desvignes T."/>
            <person name="Floi Bucao C."/>
            <person name="Jouanno E."/>
            <person name="Wen M."/>
            <person name="Mejri S."/>
            <person name="Dirks R."/>
            <person name="Jansen H."/>
            <person name="Henkel C."/>
            <person name="Chen W.J."/>
            <person name="Zahm M."/>
            <person name="Cabau C."/>
            <person name="Klopp C."/>
            <person name="Thompson A.W."/>
            <person name="Robinson-Rechavi M."/>
            <person name="Braasch I."/>
            <person name="Lecointre G."/>
            <person name="Bobe J."/>
            <person name="Postlethwait J.H."/>
            <person name="Berthelot C."/>
            <person name="Roest Crollius H."/>
            <person name="Guiguen Y."/>
        </authorList>
    </citation>
    <scope>NUCLEOTIDE SEQUENCE</scope>
    <source>
        <strain evidence="1">WJC10195</strain>
    </source>
</reference>
<sequence>MVENGTMVFAADGLFGLPRKKSSRESFEASKHGERMFLDQEKVDKFVVSGHPPVEGCLGFKAGSAIQSNVQNKKFGQDWCLRHYMST</sequence>
<dbReference type="EMBL" id="JAINUF010000001">
    <property type="protein sequence ID" value="KAJ8381329.1"/>
    <property type="molecule type" value="Genomic_DNA"/>
</dbReference>
<evidence type="ECO:0000313" key="2">
    <source>
        <dbReference type="Proteomes" id="UP001152622"/>
    </source>
</evidence>
<protein>
    <submittedName>
        <fullName evidence="1">Uncharacterized protein</fullName>
    </submittedName>
</protein>
<gene>
    <name evidence="1" type="ORF">SKAU_G00021070</name>
</gene>
<comment type="caution">
    <text evidence="1">The sequence shown here is derived from an EMBL/GenBank/DDBJ whole genome shotgun (WGS) entry which is preliminary data.</text>
</comment>
<name>A0A9Q1JEK9_SYNKA</name>
<keyword evidence="2" id="KW-1185">Reference proteome</keyword>
<accession>A0A9Q1JEK9</accession>
<dbReference type="AlphaFoldDB" id="A0A9Q1JEK9"/>
<proteinExistence type="predicted"/>
<organism evidence="1 2">
    <name type="scientific">Synaphobranchus kaupii</name>
    <name type="common">Kaup's arrowtooth eel</name>
    <dbReference type="NCBI Taxonomy" id="118154"/>
    <lineage>
        <taxon>Eukaryota</taxon>
        <taxon>Metazoa</taxon>
        <taxon>Chordata</taxon>
        <taxon>Craniata</taxon>
        <taxon>Vertebrata</taxon>
        <taxon>Euteleostomi</taxon>
        <taxon>Actinopterygii</taxon>
        <taxon>Neopterygii</taxon>
        <taxon>Teleostei</taxon>
        <taxon>Anguilliformes</taxon>
        <taxon>Synaphobranchidae</taxon>
        <taxon>Synaphobranchus</taxon>
    </lineage>
</organism>
<evidence type="ECO:0000313" key="1">
    <source>
        <dbReference type="EMBL" id="KAJ8381329.1"/>
    </source>
</evidence>
<dbReference type="Proteomes" id="UP001152622">
    <property type="component" value="Chromosome 1"/>
</dbReference>